<name>A0A0F7L412_9VIRU</name>
<sequence>MHILSHIHWPWAYFFAGQSHRLRRRFEFRLLFFYWRGSSSMVNVSKYLETPSPIKKRPIVELEPRSNLCISNFITSPCFIYF</sequence>
<dbReference type="EMBL" id="KR029580">
    <property type="protein sequence ID" value="AKH46228.1"/>
    <property type="molecule type" value="Genomic_DNA"/>
</dbReference>
<reference evidence="1" key="1">
    <citation type="journal article" date="2015" name="Front. Microbiol.">
        <title>Combining genomic sequencing methods to explore viral diversity and reveal potential virus-host interactions.</title>
        <authorList>
            <person name="Chow C.E."/>
            <person name="Winget D.M."/>
            <person name="White R.A.III."/>
            <person name="Hallam S.J."/>
            <person name="Suttle C.A."/>
        </authorList>
    </citation>
    <scope>NUCLEOTIDE SEQUENCE</scope>
    <source>
        <strain evidence="1">Anoxic3_5</strain>
    </source>
</reference>
<organism evidence="1">
    <name type="scientific">uncultured marine virus</name>
    <dbReference type="NCBI Taxonomy" id="186617"/>
    <lineage>
        <taxon>Viruses</taxon>
        <taxon>environmental samples</taxon>
    </lineage>
</organism>
<evidence type="ECO:0000313" key="1">
    <source>
        <dbReference type="EMBL" id="AKH46228.1"/>
    </source>
</evidence>
<proteinExistence type="predicted"/>
<reference evidence="1" key="2">
    <citation type="submission" date="2015-03" db="EMBL/GenBank/DDBJ databases">
        <authorList>
            <person name="Chow C.-E.T."/>
            <person name="Winget D.M."/>
            <person name="White R.A.III."/>
            <person name="Hallam S.J."/>
            <person name="Suttle C.A."/>
        </authorList>
    </citation>
    <scope>NUCLEOTIDE SEQUENCE</scope>
    <source>
        <strain evidence="1">Anoxic3_5</strain>
    </source>
</reference>
<accession>A0A0F7L412</accession>
<protein>
    <submittedName>
        <fullName evidence="1">Uncharacterized protein</fullName>
    </submittedName>
</protein>